<organism evidence="1 2">
    <name type="scientific">Botrytis fragariae</name>
    <dbReference type="NCBI Taxonomy" id="1964551"/>
    <lineage>
        <taxon>Eukaryota</taxon>
        <taxon>Fungi</taxon>
        <taxon>Dikarya</taxon>
        <taxon>Ascomycota</taxon>
        <taxon>Pezizomycotina</taxon>
        <taxon>Leotiomycetes</taxon>
        <taxon>Helotiales</taxon>
        <taxon>Sclerotiniaceae</taxon>
        <taxon>Botrytis</taxon>
    </lineage>
</organism>
<comment type="caution">
    <text evidence="1">The sequence shown here is derived from an EMBL/GenBank/DDBJ whole genome shotgun (WGS) entry which is preliminary data.</text>
</comment>
<evidence type="ECO:0000313" key="1">
    <source>
        <dbReference type="EMBL" id="KAF5867852.1"/>
    </source>
</evidence>
<gene>
    <name evidence="1" type="ORF">Bfra_007047</name>
</gene>
<name>A0A8H6AI85_9HELO</name>
<dbReference type="RefSeq" id="XP_037186801.1">
    <property type="nucleotide sequence ID" value="XM_037337421.1"/>
</dbReference>
<reference evidence="1 2" key="1">
    <citation type="journal article" date="2020" name="Phytopathology">
        <title>A high-quality genome resource of Botrytis fragariae, a new and rapidly spreading fungal pathogen causing strawberry gray mold in the U.S.A.</title>
        <authorList>
            <person name="Wu Y."/>
            <person name="Saski C.A."/>
            <person name="Schnabel G."/>
            <person name="Xiao S."/>
            <person name="Hu M."/>
        </authorList>
    </citation>
    <scope>NUCLEOTIDE SEQUENCE [LARGE SCALE GENOMIC DNA]</scope>
    <source>
        <strain evidence="1 2">BVB16</strain>
    </source>
</reference>
<protein>
    <submittedName>
        <fullName evidence="1">Uncharacterized protein</fullName>
    </submittedName>
</protein>
<dbReference type="GeneID" id="59261113"/>
<proteinExistence type="predicted"/>
<accession>A0A8H6AI85</accession>
<keyword evidence="2" id="KW-1185">Reference proteome</keyword>
<sequence length="102" mass="11628">MAQDEDFSSRELLLIDSFQNCWRPTRYASKDSGQLTCPATNSVNFDAKKQSIEIIVHGLWRWLVIVSFVDLLNGSISHFKSQEVSSPIQVLKPDIQSEDQRS</sequence>
<dbReference type="Proteomes" id="UP000531561">
    <property type="component" value="Unassembled WGS sequence"/>
</dbReference>
<evidence type="ECO:0000313" key="2">
    <source>
        <dbReference type="Proteomes" id="UP000531561"/>
    </source>
</evidence>
<dbReference type="OrthoDB" id="3596604at2759"/>
<dbReference type="AlphaFoldDB" id="A0A8H6AI85"/>
<dbReference type="EMBL" id="JABFCT010000026">
    <property type="protein sequence ID" value="KAF5867852.1"/>
    <property type="molecule type" value="Genomic_DNA"/>
</dbReference>